<dbReference type="AlphaFoldDB" id="A0A8S1LL51"/>
<reference evidence="1" key="1">
    <citation type="submission" date="2021-01" db="EMBL/GenBank/DDBJ databases">
        <authorList>
            <consortium name="Genoscope - CEA"/>
            <person name="William W."/>
        </authorList>
    </citation>
    <scope>NUCLEOTIDE SEQUENCE</scope>
</reference>
<keyword evidence="2" id="KW-1185">Reference proteome</keyword>
<proteinExistence type="predicted"/>
<gene>
    <name evidence="1" type="ORF">PPRIM_AZ9-3.1.T0420159</name>
</gene>
<dbReference type="OMA" id="SFRYNDM"/>
<dbReference type="EMBL" id="CAJJDM010000041">
    <property type="protein sequence ID" value="CAD8068437.1"/>
    <property type="molecule type" value="Genomic_DNA"/>
</dbReference>
<accession>A0A8S1LL51</accession>
<protein>
    <submittedName>
        <fullName evidence="1">Uncharacterized protein</fullName>
    </submittedName>
</protein>
<dbReference type="Proteomes" id="UP000688137">
    <property type="component" value="Unassembled WGS sequence"/>
</dbReference>
<evidence type="ECO:0000313" key="2">
    <source>
        <dbReference type="Proteomes" id="UP000688137"/>
    </source>
</evidence>
<name>A0A8S1LL51_PARPR</name>
<comment type="caution">
    <text evidence="1">The sequence shown here is derived from an EMBL/GenBank/DDBJ whole genome shotgun (WGS) entry which is preliminary data.</text>
</comment>
<organism evidence="1 2">
    <name type="scientific">Paramecium primaurelia</name>
    <dbReference type="NCBI Taxonomy" id="5886"/>
    <lineage>
        <taxon>Eukaryota</taxon>
        <taxon>Sar</taxon>
        <taxon>Alveolata</taxon>
        <taxon>Ciliophora</taxon>
        <taxon>Intramacronucleata</taxon>
        <taxon>Oligohymenophorea</taxon>
        <taxon>Peniculida</taxon>
        <taxon>Parameciidae</taxon>
        <taxon>Paramecium</taxon>
    </lineage>
</organism>
<sequence>MNNQDQSILVDEEFNDKNLFSHYQKTRRTNAKFNPNINLQDYQINTINRYHIGYLEHSHIKSTQNITINKLQLQKYNLQKPLSKELEKPKELLNRNSTVLDLQSKNIFLQRQSGIGKLKPIMQKEILVNPISKTQRLITKKTNETPVIEVCNSNYTEQKPASFRYNDMQLSQYLEEFKLLKQETLTTVIQPHVSCKINRNTNNYTQTSNRQQTTNHYYHSIIPKSKVKQRLTNIESQKQNLTLSGWSDYSNK</sequence>
<evidence type="ECO:0000313" key="1">
    <source>
        <dbReference type="EMBL" id="CAD8068437.1"/>
    </source>
</evidence>